<feature type="coiled-coil region" evidence="10">
    <location>
        <begin position="1950"/>
        <end position="1977"/>
    </location>
</feature>
<dbReference type="Pfam" id="PF10541">
    <property type="entry name" value="KASH"/>
    <property type="match status" value="1"/>
</dbReference>
<evidence type="ECO:0000256" key="4">
    <source>
        <dbReference type="ARBA" id="ARBA00022692"/>
    </source>
</evidence>
<evidence type="ECO:0000256" key="6">
    <source>
        <dbReference type="ARBA" id="ARBA00022989"/>
    </source>
</evidence>
<keyword evidence="10" id="KW-0175">Coiled coil</keyword>
<dbReference type="PANTHER" id="PTHR14514:SF2">
    <property type="entry name" value="A-KINASE ANCHOR PROTEIN 6"/>
    <property type="match status" value="1"/>
</dbReference>
<comment type="caution">
    <text evidence="13">The sequence shown here is derived from an EMBL/GenBank/DDBJ whole genome shotgun (WGS) entry which is preliminary data.</text>
</comment>
<reference evidence="13" key="1">
    <citation type="journal article" date="2023" name="Mol. Biol. Evol.">
        <title>Third-Generation Sequencing Reveals the Adaptive Role of the Epigenome in Three Deep-Sea Polychaetes.</title>
        <authorList>
            <person name="Perez M."/>
            <person name="Aroh O."/>
            <person name="Sun Y."/>
            <person name="Lan Y."/>
            <person name="Juniper S.K."/>
            <person name="Young C.R."/>
            <person name="Angers B."/>
            <person name="Qian P.Y."/>
        </authorList>
    </citation>
    <scope>NUCLEOTIDE SEQUENCE</scope>
    <source>
        <strain evidence="13">R07B-5</strain>
    </source>
</reference>
<feature type="coiled-coil region" evidence="10">
    <location>
        <begin position="678"/>
        <end position="705"/>
    </location>
</feature>
<dbReference type="InterPro" id="IPR012315">
    <property type="entry name" value="KASH"/>
</dbReference>
<evidence type="ECO:0000256" key="7">
    <source>
        <dbReference type="ARBA" id="ARBA00023136"/>
    </source>
</evidence>
<dbReference type="Pfam" id="PF00435">
    <property type="entry name" value="Spectrin"/>
    <property type="match status" value="12"/>
</dbReference>
<feature type="coiled-coil region" evidence="10">
    <location>
        <begin position="2948"/>
        <end position="3024"/>
    </location>
</feature>
<evidence type="ECO:0000256" key="10">
    <source>
        <dbReference type="SAM" id="Coils"/>
    </source>
</evidence>
<keyword evidence="8" id="KW-0539">Nucleus</keyword>
<sequence>MGTNASKLRPETPSKPHSRGVRFRRKTDFMQKIEKLQVQIGDKMADLEQLKAMASDLSPVVGSHDQQLVQDHISTLERKMGQVGETCERKKESFSVMIINYDDVLADVAEYMEWIERKEAELTAMPSGGSSVEQACSALGRHDDIMQEIEARQTLVSTVQHQGEALLRGVSSKESEELGQHFRQMQDAQHHLLELAEEKRHLLVKAVSDRQDLGRRLERVSKWLEDKKLPEASTKFPLSSHDTRKALETLKSTQTEVHDYKGSVQTLLTDGASLLEDCPEDERPQLVEQFKEIETSYNSLTSQVDDLVTQGQTILTNHKQFEADLLKIESWLKEAKVVCSHELLHDGAGDSLEAQMKKAQSLSSEARVQEALLKELVDTGDSFVSYLTDADQVQMMQQLEHTQDHLNRVSGQIEARLKEAEDIFNNKGRMDEVTATLASTMQQSKAALRSLQRPVGPSLEDAQARMAEVQKLQDQLVDHQPKIAVVQQTMEQLTSLQQSHSVEPLRWHCQQYTEVTEQVELQAAKMAQAVSLREQYHSHKGELESCLKQLGEQMTAVSVTGVTLPTKLDRYKNALETLQSKEAYLSVIEDKAQQIAVEGSTADKQALQEQVAAIHKKTAELKAEAEKNIGELKKVIAERRDFEKDLEQTNAWLKDIEVKVARSHDHLDIDVESVETSERGLQEMREEVEGRVEAMRKRVEEQTARYEDNDEVMHLEMQDKVAEFKLLSDAVKGKLAKEEDKLAVAKDTRQQFRTTWQLITDWLEKAEGCDVTDLDVVTYETLDDQLQQHKALVTEEQAMQTHMDKLLDVAEVMAPTLDMNDRTTLKESISNLNEKLVAVTTEADHMQQTLESQATNWSVYQDKFSELVEYIDEARHHWQRAELFAPTSLAHARQLLTQAQEKHRTLSRDQALMTEVNTLARQLQLTADQSSRDNIEASLTAINQQWSELTDLASEQHSGLSEAVEKWEFYEKTAVSLTQLLDAAEAKLAPDQLEAISSFELEHFLAETKMLTTAVEQCGSDLRSLQAAGHCVLAQMAKGPSKTALQRQLLQFQDQFERLQWRAMDQQETIMAEQTVRDQVCSEVAKTITWLQQTKATQVLPPTIGVSADDVRRHLDEQKESKQAVSKKLAAVQKTLAGYLEKYFELPGEIRQTVIALKTAESATKEHMDDVEQRLNVAMETRLQYEALLQELRAWLGTAEAELEEQTADLSSRGSHLQAFIAEIEECRPKLDRLQQCANDIATTADPGDITAMKASVSDVWSRWQALRSRVEQCRSELNEAQELLLQFEETAQALSNQVERAHNVATTTITYTNLVEAQAQLSQARALAEEMTVNTRQLDTLTSLAKQLERVGGQSCGRTVSALREQLLTTQSETTGRLDALQQVVGEWCQLDHQVETLTAWIETVSETLEVKDTAVPLREQLAQRQTLLSEIERHEQELTAILTRQQQVLPASGMSSKGQRLTTKMGQLKQRAVSQQEQLKEAVVKVEKYKEEVTTLTRMIAQAQQRLQTAPVAESSVDGLRQQLAEHSELTAQIHTWQIHINEINETSRALIAEMIPLHQELADIESLSDLALFPSSLSSESVPIGDATVKDSGVVTMETTSPVSTLDGQGMDVVQQELKRSSSPVVTDRLENTERILTDYKSEADQTTDGQQKYSDTVHTVSSIKEIPLEIVAPSIDELAHDQVTISDVNATVVRSADSSGAITTVSEQQLLLDESVSIETIDEYSQEIPQKHAELSLICHETMQTANAELPAMGGRQSHMTFVNITKADRTDGQLVVMPTSDGAVRSSPRTLSGVDTPTSSQSLGSEFVAIPQFYSELSATPSGSDWSLCSATPRTVVELNSSWINLQCQLGEREEQLNAALERQEEYQAAVQLASSQLDNVQKLLTGPDKSSLEVQLQGCQSLLTELDLIEDRVKDVEERGRDVLLHAESSDTSDVIHSTVHMLADSVQLLRQQAEDNIKQLQNELQKKRQSGDAYTRYDHQVAEYQQWLAEAQSLQSPEAMSSYDTAVLQRQITNSQSLQEELGERLQELSDLSIQCDRLAKYESPSDAESMRLVLATLESETSELRLDTIHRLDRLADALQASSRRKKELDEYHRSVGDLQKLIAEAKRLAAQPAGAEVSARLTEQQRMLKEKLESEMTEHQDLLRAVSIQAEQILHDHGTETPGGDGDEPTVEGVHASWKKLSNELMAKQSQLQEIISQEEPQEFVGESMAYYRPYQVTSRYDLATTDGKVTEVRSSLAELTACWEKLQGQVLDKQNRLEQTLHYQQLYQDAMMNVSEWLDDIELRLFGTPCESDAGQHLRDNESLQRELQALQTEIATMNRVATSVMAEAGSESRQLIKTTISSLNERLKTLEREAQDREEQLQEKNNEWKAYQDDVRSLQMQLSETRQKYASMATSPTSLEDKQAETRRLEEKLCEYEQTLEQLSHRGNTMLEHDPRVTLPVELSALHSHWLELQQKATERAAELERAVSLQSQYERLLEEYTEYLETAQSKLRSEAIACDDLTHLRQQQQDHMEFFNNLESHHVLLDTMAQKVDRATRQRYTTSHTRLTNLTYVIQDKAAMRAQKLGRLEQQWTQFDDLFRQMKDWVTRLEGQLPQDAGQMDSLDDVRHKIWDHNNVQSVLDDEKPMLYDVVDRGHQLLQGVTCPPLNVELTEFADHWVQINTNTSAKLKSLETLVDQWEQFESNAASLQSWLATAENQLQLLGSLDNSDSQDIGTLNQKMQMFLDLKKEVDQHRPLKTKTTTLGNQLVRARSSDADLQQRVADIDQSWLVLMSQLPNNEELLHAAQMELLPSRQALNELLMWMDGVEAGLEEDDRLTAASLVDVQILVQKYRGLKIELGHRQLTIDFVNQVAQQLAGSDHDDRLHGDKIEYAERLGQMNKRYQMLSTNIVDRQKKLETLELKWEEYERGLNNMYSWFEDQAARIEKYSKLGHETSVKNAIKDCQTIREQLKERQTETENIDRLGSSLVEGAGVHNSAMVAVRQNIEKLEKQRVALDRQLLDLERRLKDILQQWDSYHVALRRVTQLTTEMEYALTRCHSASGDLDTFNSQISQLAKLQSEFRDSWKYLDQLVSTVDNLTRLCEPLVSSTLPRTVKDVQDRWQQCKQHAEERVKTFRELFGLWQTYEDEFDRLSAWMDGTEADMGDLLMRDDLGERQEELVEDTQALQAEVDGFRDNLTHLSKLSDPLIKNMDNATIIRITSRETALSQRHLHMQQTLSKHARTLQSARTRHSRFETTYEVIETFLAEAQTILEDEDPNRSADEDQLRSRIDQLKAVTTEFSNQQKRLDDLNDIGYRVALKEAETRRLKALNRRWHSLLADSTERYKTMQSHLLLQQGFNDKCEEWMVFLARVEKDLAADLVGNHEALLAQQKAFEKFQHEMYTRQQILQSIVSEGRRMIDDGHVDDRVEFDRKLSLLDEQWRSLVFRANQRKTLIDNSVSEWETYKSSSKLLAEKLGEIQQCMLGLDSGVIPLERARALHSCVLTSQKGVALAEPLYQKVHKLGKWLMHSCDSAAKRQIQEQLALSEEQWNGIVSTLNERRESLESMLKLWSATEGAMEELLAWLKDTRLLLASHLPDDYDDLQGELRKCEEYDDALLGAEDRITDLEQRQGALEERVSPEDFSILQQRHLLLKKQWREIINQCQLRRRLIEDQLHRWTGFDRRHKQLLDHLSLFEDKVRTSSGDHIEDLLYKLKHDYQADLVKMDTQRGSLVTDGNALMRACSDVRASNIENKLSQLATRWQQVHNAVTERTRKLEETLSAVQQLEHNMSRLRLWLAQVELCLGSPLVYSTCDLTEIHAKLHDQQETQSDIEKHGSGVASVLNLCEVLLHDSDACPTIMETTAIEQACDSLGRRWRNICELSMERKLRIEKTMRHWQKFHDCHQSLNDWLTENEKKVTTLKTDGATFAVIKEAIRNFETLQRDVHEKVSQLEHLNKLYRGLAREGRTDLAGTLKDHVLTTNKRWDSLSGRIAAILRRLKHILNIRDDFDAAREALLVWFAKIDVELGRLYKKGRKETPAKLRKVKMIQDELDENAHRLQYIDKAAQYLMAKCDAVDAVHIQNSLDEFHYIRDQIRGKLIKCSEKLRRITLGEDSDYELEYKDLEVDSVDGLEDDQSGAGSTIVVHYKPKFGRRGESEEDVTEERLTPLGTPADSLASLDWDMYETDPSRHPLPSHLDITPPSETDDSLMEDMDEVKSVDVDWKWQLKKEQPGSRQEKQVVMQLNDLEVALREVTKKLTTCERVLRVATPVGPESGKLPSNHYANIVDECSESVRVVERIETDLKQQSGLSQIVGADTQIRGVLERWRHLQDHARVKDKQLKENVRQWAQFKCDVTNILVWLGDAEAIQMTQSTVPTQLRDIEIAVRRHQEFMLQIYSRKPVVLSINLLSKDLMVQPSGEARSLEDQLRTLNQRWDRVCAKAAVWFSELQIELMQCSGFHETVEELLSWLTATEQEIRRQEPVDFSSTHQLLRLKYNKFKDIKRDLERSQAQIHVLREMSEFLLVALTSEEAVNVRDKLNIISTQFRSLMKICVTYMTRLEGITSTGGLSSDQGKIETIATPRTSAPVSRRSRWFQQLGMSAAVGDTSEPGLASLEPDTDDSESEGKSGGGFARRVVRMALPLQALMLLLLAAACLVPMAEDDFSCVLSNNFRRSLDPMVRYMNGTPPF</sequence>
<dbReference type="PROSITE" id="PS51049">
    <property type="entry name" value="KASH"/>
    <property type="match status" value="1"/>
</dbReference>
<name>A0AAD9NR94_RIDPI</name>
<feature type="region of interest" description="Disordered" evidence="11">
    <location>
        <begin position="4596"/>
        <end position="4621"/>
    </location>
</feature>
<dbReference type="FunFam" id="1.20.58.60:FF:000126">
    <property type="entry name" value="Spectrin repeat containing, nuclear envelope 1a"/>
    <property type="match status" value="1"/>
</dbReference>
<gene>
    <name evidence="13" type="ORF">NP493_470g02027</name>
</gene>
<organism evidence="13 14">
    <name type="scientific">Ridgeia piscesae</name>
    <name type="common">Tubeworm</name>
    <dbReference type="NCBI Taxonomy" id="27915"/>
    <lineage>
        <taxon>Eukaryota</taxon>
        <taxon>Metazoa</taxon>
        <taxon>Spiralia</taxon>
        <taxon>Lophotrochozoa</taxon>
        <taxon>Annelida</taxon>
        <taxon>Polychaeta</taxon>
        <taxon>Sedentaria</taxon>
        <taxon>Canalipalpata</taxon>
        <taxon>Sabellida</taxon>
        <taxon>Siboglinidae</taxon>
        <taxon>Ridgeia</taxon>
    </lineage>
</organism>
<feature type="region of interest" description="Disordered" evidence="11">
    <location>
        <begin position="1784"/>
        <end position="1803"/>
    </location>
</feature>
<keyword evidence="14" id="KW-1185">Reference proteome</keyword>
<dbReference type="InterPro" id="IPR018159">
    <property type="entry name" value="Spectrin/alpha-actinin"/>
</dbReference>
<feature type="coiled-coil region" evidence="10">
    <location>
        <begin position="3602"/>
        <end position="3629"/>
    </location>
</feature>
<dbReference type="InterPro" id="IPR002017">
    <property type="entry name" value="Spectrin_repeat"/>
</dbReference>
<feature type="coiled-coil region" evidence="10">
    <location>
        <begin position="1264"/>
        <end position="1335"/>
    </location>
</feature>
<keyword evidence="7 9" id="KW-0472">Membrane</keyword>
<accession>A0AAD9NR94</accession>
<comment type="subcellular location">
    <subcellularLocation>
        <location evidence="1">Nucleus membrane</location>
    </subcellularLocation>
</comment>
<dbReference type="PANTHER" id="PTHR14514">
    <property type="entry name" value="PKA ANCHORING PROTEIN"/>
    <property type="match status" value="1"/>
</dbReference>
<evidence type="ECO:0000256" key="1">
    <source>
        <dbReference type="ARBA" id="ARBA00004126"/>
    </source>
</evidence>
<dbReference type="SMART" id="SM01249">
    <property type="entry name" value="KASH"/>
    <property type="match status" value="1"/>
</dbReference>
<keyword evidence="4 9" id="KW-0812">Transmembrane</keyword>
<proteinExistence type="inferred from homology"/>
<evidence type="ECO:0000259" key="12">
    <source>
        <dbReference type="PROSITE" id="PS51049"/>
    </source>
</evidence>
<keyword evidence="3" id="KW-0597">Phosphoprotein</keyword>
<keyword evidence="6" id="KW-1133">Transmembrane helix</keyword>
<feature type="domain" description="KASH" evidence="12">
    <location>
        <begin position="4622"/>
        <end position="4681"/>
    </location>
</feature>
<protein>
    <recommendedName>
        <fullName evidence="12">KASH domain-containing protein</fullName>
    </recommendedName>
</protein>
<feature type="coiled-coil region" evidence="10">
    <location>
        <begin position="2471"/>
        <end position="2502"/>
    </location>
</feature>
<evidence type="ECO:0000256" key="11">
    <source>
        <dbReference type="SAM" id="MobiDB-lite"/>
    </source>
</evidence>
<dbReference type="Proteomes" id="UP001209878">
    <property type="component" value="Unassembled WGS sequence"/>
</dbReference>
<feature type="topological domain" description="Perinuclear space" evidence="9">
    <location>
        <begin position="4652"/>
        <end position="4681"/>
    </location>
</feature>
<dbReference type="EMBL" id="JAODUO010000470">
    <property type="protein sequence ID" value="KAK2179827.1"/>
    <property type="molecule type" value="Genomic_DNA"/>
</dbReference>
<dbReference type="CDD" id="cd00176">
    <property type="entry name" value="SPEC"/>
    <property type="match status" value="13"/>
</dbReference>
<evidence type="ECO:0000313" key="14">
    <source>
        <dbReference type="Proteomes" id="UP001209878"/>
    </source>
</evidence>
<evidence type="ECO:0000256" key="2">
    <source>
        <dbReference type="ARBA" id="ARBA00008619"/>
    </source>
</evidence>
<dbReference type="SUPFAM" id="SSF46966">
    <property type="entry name" value="Spectrin repeat"/>
    <property type="match status" value="31"/>
</dbReference>
<comment type="similarity">
    <text evidence="2">Belongs to the nesprin family.</text>
</comment>
<feature type="region of interest" description="Disordered" evidence="11">
    <location>
        <begin position="1"/>
        <end position="20"/>
    </location>
</feature>
<feature type="coiled-coil region" evidence="10">
    <location>
        <begin position="2304"/>
        <end position="2433"/>
    </location>
</feature>
<feature type="compositionally biased region" description="Polar residues" evidence="11">
    <location>
        <begin position="1792"/>
        <end position="1803"/>
    </location>
</feature>
<evidence type="ECO:0000313" key="13">
    <source>
        <dbReference type="EMBL" id="KAK2179827.1"/>
    </source>
</evidence>
<evidence type="ECO:0000256" key="8">
    <source>
        <dbReference type="ARBA" id="ARBA00023242"/>
    </source>
</evidence>
<feature type="coiled-coil region" evidence="10">
    <location>
        <begin position="1419"/>
        <end position="1446"/>
    </location>
</feature>
<dbReference type="GO" id="GO:0031965">
    <property type="term" value="C:nuclear membrane"/>
    <property type="evidence" value="ECO:0007669"/>
    <property type="project" value="UniProtKB-SubCell"/>
</dbReference>
<evidence type="ECO:0000256" key="3">
    <source>
        <dbReference type="ARBA" id="ARBA00022553"/>
    </source>
</evidence>
<dbReference type="SMART" id="SM00150">
    <property type="entry name" value="SPEC"/>
    <property type="match status" value="34"/>
</dbReference>
<evidence type="ECO:0000256" key="9">
    <source>
        <dbReference type="PROSITE-ProRule" id="PRU00385"/>
    </source>
</evidence>
<feature type="coiled-coil region" evidence="10">
    <location>
        <begin position="1474"/>
        <end position="1508"/>
    </location>
</feature>
<feature type="topological domain" description="Cytoplasmic" evidence="9">
    <location>
        <begin position="1"/>
        <end position="4630"/>
    </location>
</feature>
<keyword evidence="5" id="KW-0677">Repeat</keyword>
<evidence type="ECO:0000256" key="5">
    <source>
        <dbReference type="ARBA" id="ARBA00022737"/>
    </source>
</evidence>
<dbReference type="Gene3D" id="1.20.58.60">
    <property type="match status" value="23"/>
</dbReference>